<dbReference type="AlphaFoldDB" id="A0A6S7BXF5"/>
<gene>
    <name evidence="2" type="ORF">LMG28138_05874</name>
</gene>
<feature type="region of interest" description="Disordered" evidence="1">
    <location>
        <begin position="26"/>
        <end position="48"/>
    </location>
</feature>
<name>A0A6S7BXF5_9BURK</name>
<organism evidence="2 3">
    <name type="scientific">Pararobbsia alpina</name>
    <dbReference type="NCBI Taxonomy" id="621374"/>
    <lineage>
        <taxon>Bacteria</taxon>
        <taxon>Pseudomonadati</taxon>
        <taxon>Pseudomonadota</taxon>
        <taxon>Betaproteobacteria</taxon>
        <taxon>Burkholderiales</taxon>
        <taxon>Burkholderiaceae</taxon>
        <taxon>Pararobbsia</taxon>
    </lineage>
</organism>
<evidence type="ECO:0000313" key="3">
    <source>
        <dbReference type="Proteomes" id="UP000494115"/>
    </source>
</evidence>
<dbReference type="Proteomes" id="UP000494115">
    <property type="component" value="Unassembled WGS sequence"/>
</dbReference>
<keyword evidence="3" id="KW-1185">Reference proteome</keyword>
<accession>A0A6S7BXF5</accession>
<proteinExistence type="predicted"/>
<protein>
    <submittedName>
        <fullName evidence="2">Uncharacterized protein</fullName>
    </submittedName>
</protein>
<dbReference type="EMBL" id="CADIKM010000093">
    <property type="protein sequence ID" value="CAB3807005.1"/>
    <property type="molecule type" value="Genomic_DNA"/>
</dbReference>
<reference evidence="2 3" key="1">
    <citation type="submission" date="2020-04" db="EMBL/GenBank/DDBJ databases">
        <authorList>
            <person name="De Canck E."/>
        </authorList>
    </citation>
    <scope>NUCLEOTIDE SEQUENCE [LARGE SCALE GENOMIC DNA]</scope>
    <source>
        <strain evidence="2 3">LMG 28138</strain>
    </source>
</reference>
<evidence type="ECO:0000313" key="2">
    <source>
        <dbReference type="EMBL" id="CAB3807005.1"/>
    </source>
</evidence>
<evidence type="ECO:0000256" key="1">
    <source>
        <dbReference type="SAM" id="MobiDB-lite"/>
    </source>
</evidence>
<sequence length="75" mass="8273">MVRLRMMGLKMASHRGVPAIVMRVSERHGRGSERGHDENSKSSLENEFHGNPVGISECLRVARCNASGHCDAPIF</sequence>